<dbReference type="InterPro" id="IPR003616">
    <property type="entry name" value="Post-SET_dom"/>
</dbReference>
<dbReference type="Gene3D" id="3.30.40.10">
    <property type="entry name" value="Zinc/RING finger domain, C3HC4 (zinc finger)"/>
    <property type="match status" value="1"/>
</dbReference>
<sequence>MPDLSNLMIGPLSALPIHRSYDATIASSSSTPVETLEGDPDPEPDRRLRLRISNRGTCSAVKKERVSAEGKGRTLEDHVRAWVERKMADGVEERECELPFLTGASKLAECRECNRYVYPGEQVLCSVRGCQEAYHVTCAKKRKWKTSAKEFKCLQHACFICKKTPSRRCVRCTNAWHDKCSPWPGHMLQYGDHSGNRQAVCWGHTIDWQHDKKHPDRTSNIEEAFQRLPLPYFNEDFKIGSILTDVTQNNTEPCPYVHIRRNVYLVKKRRDGAEADVGCTKCRNNSTCRDDCECRGLSVSCSKACHCSDMCTNRPFRKEKKIKVIKTEACGWGVVALEALEKGDFVIEYIGEVINDALCEQRLWDMKYRGDQNFYMCEVRKDFTIDATFKGNTARFLNHSCDPNCKLEKWQVDGETRVGVFASRSIEVGEPLTYDYRFVHFGTMVKCFCGAQNCQGFLGSKRKTNQLSCWGCKKKRTSILRA</sequence>
<evidence type="ECO:0000256" key="4">
    <source>
        <dbReference type="ARBA" id="ARBA00022603"/>
    </source>
</evidence>
<keyword evidence="4" id="KW-0489">Methyltransferase</keyword>
<evidence type="ECO:0000256" key="7">
    <source>
        <dbReference type="ARBA" id="ARBA00023242"/>
    </source>
</evidence>
<keyword evidence="3" id="KW-0158">Chromosome</keyword>
<dbReference type="EMBL" id="CM007385">
    <property type="protein sequence ID" value="ONK69689.1"/>
    <property type="molecule type" value="Genomic_DNA"/>
</dbReference>
<dbReference type="PROSITE" id="PS50868">
    <property type="entry name" value="POST_SET"/>
    <property type="match status" value="1"/>
</dbReference>
<dbReference type="FunFam" id="2.170.270.10:FF:000043">
    <property type="entry name" value="Histone-lysine N-methyltransferase"/>
    <property type="match status" value="1"/>
</dbReference>
<dbReference type="InterPro" id="IPR013083">
    <property type="entry name" value="Znf_RING/FYVE/PHD"/>
</dbReference>
<feature type="domain" description="AWS" evidence="11">
    <location>
        <begin position="275"/>
        <end position="320"/>
    </location>
</feature>
<proteinExistence type="predicted"/>
<dbReference type="GO" id="GO:0005634">
    <property type="term" value="C:nucleus"/>
    <property type="evidence" value="ECO:0007669"/>
    <property type="project" value="UniProtKB-SubCell"/>
</dbReference>
<name>A0A5P1EYT5_ASPOF</name>
<dbReference type="PROSITE" id="PS51215">
    <property type="entry name" value="AWS"/>
    <property type="match status" value="1"/>
</dbReference>
<keyword evidence="13" id="KW-1185">Reference proteome</keyword>
<evidence type="ECO:0000256" key="2">
    <source>
        <dbReference type="ARBA" id="ARBA00004286"/>
    </source>
</evidence>
<dbReference type="Gene3D" id="2.170.270.10">
    <property type="entry name" value="SET domain"/>
    <property type="match status" value="1"/>
</dbReference>
<reference evidence="13" key="1">
    <citation type="journal article" date="2017" name="Nat. Commun.">
        <title>The asparagus genome sheds light on the origin and evolution of a young Y chromosome.</title>
        <authorList>
            <person name="Harkess A."/>
            <person name="Zhou J."/>
            <person name="Xu C."/>
            <person name="Bowers J.E."/>
            <person name="Van der Hulst R."/>
            <person name="Ayyampalayam S."/>
            <person name="Mercati F."/>
            <person name="Riccardi P."/>
            <person name="McKain M.R."/>
            <person name="Kakrana A."/>
            <person name="Tang H."/>
            <person name="Ray J."/>
            <person name="Groenendijk J."/>
            <person name="Arikit S."/>
            <person name="Mathioni S.M."/>
            <person name="Nakano M."/>
            <person name="Shan H."/>
            <person name="Telgmann-Rauber A."/>
            <person name="Kanno A."/>
            <person name="Yue Z."/>
            <person name="Chen H."/>
            <person name="Li W."/>
            <person name="Chen Y."/>
            <person name="Xu X."/>
            <person name="Zhang Y."/>
            <person name="Luo S."/>
            <person name="Chen H."/>
            <person name="Gao J."/>
            <person name="Mao Z."/>
            <person name="Pires J.C."/>
            <person name="Luo M."/>
            <person name="Kudrna D."/>
            <person name="Wing R.A."/>
            <person name="Meyers B.C."/>
            <person name="Yi K."/>
            <person name="Kong H."/>
            <person name="Lavrijsen P."/>
            <person name="Sunseri F."/>
            <person name="Falavigna A."/>
            <person name="Ye Y."/>
            <person name="Leebens-Mack J.H."/>
            <person name="Chen G."/>
        </authorList>
    </citation>
    <scope>NUCLEOTIDE SEQUENCE [LARGE SCALE GENOMIC DNA]</scope>
    <source>
        <strain evidence="13">cv. DH0086</strain>
    </source>
</reference>
<dbReference type="InterPro" id="IPR001214">
    <property type="entry name" value="SET_dom"/>
</dbReference>
<dbReference type="Pfam" id="PF00856">
    <property type="entry name" value="SET"/>
    <property type="match status" value="1"/>
</dbReference>
<dbReference type="InterPro" id="IPR046341">
    <property type="entry name" value="SET_dom_sf"/>
</dbReference>
<comment type="subcellular location">
    <subcellularLocation>
        <location evidence="2">Chromosome</location>
    </subcellularLocation>
    <subcellularLocation>
        <location evidence="1">Nucleus</location>
    </subcellularLocation>
</comment>
<evidence type="ECO:0000259" key="10">
    <source>
        <dbReference type="PROSITE" id="PS50868"/>
    </source>
</evidence>
<dbReference type="Proteomes" id="UP000243459">
    <property type="component" value="Chromosome 5"/>
</dbReference>
<gene>
    <name evidence="12" type="ORF">A4U43_C05F25710</name>
</gene>
<dbReference type="AlphaFoldDB" id="A0A5P1EYT5"/>
<dbReference type="SMART" id="SM00317">
    <property type="entry name" value="SET"/>
    <property type="match status" value="1"/>
</dbReference>
<dbReference type="InterPro" id="IPR006560">
    <property type="entry name" value="AWS_dom"/>
</dbReference>
<dbReference type="GO" id="GO:0042054">
    <property type="term" value="F:histone methyltransferase activity"/>
    <property type="evidence" value="ECO:0007669"/>
    <property type="project" value="InterPro"/>
</dbReference>
<accession>A0A5P1EYT5</accession>
<feature type="domain" description="Post-SET" evidence="10">
    <location>
        <begin position="443"/>
        <end position="459"/>
    </location>
</feature>
<evidence type="ECO:0000256" key="5">
    <source>
        <dbReference type="ARBA" id="ARBA00022679"/>
    </source>
</evidence>
<dbReference type="PANTHER" id="PTHR22884">
    <property type="entry name" value="SET DOMAIN PROTEINS"/>
    <property type="match status" value="1"/>
</dbReference>
<dbReference type="OrthoDB" id="422362at2759"/>
<dbReference type="SUPFAM" id="SSF82199">
    <property type="entry name" value="SET domain"/>
    <property type="match status" value="1"/>
</dbReference>
<organism evidence="12 13">
    <name type="scientific">Asparagus officinalis</name>
    <name type="common">Garden asparagus</name>
    <dbReference type="NCBI Taxonomy" id="4686"/>
    <lineage>
        <taxon>Eukaryota</taxon>
        <taxon>Viridiplantae</taxon>
        <taxon>Streptophyta</taxon>
        <taxon>Embryophyta</taxon>
        <taxon>Tracheophyta</taxon>
        <taxon>Spermatophyta</taxon>
        <taxon>Magnoliopsida</taxon>
        <taxon>Liliopsida</taxon>
        <taxon>Asparagales</taxon>
        <taxon>Asparagaceae</taxon>
        <taxon>Asparagoideae</taxon>
        <taxon>Asparagus</taxon>
    </lineage>
</organism>
<dbReference type="OMA" id="KCHCGAP"/>
<dbReference type="Gramene" id="ONK69689">
    <property type="protein sequence ID" value="ONK69689"/>
    <property type="gene ID" value="A4U43_C05F25710"/>
</dbReference>
<dbReference type="GO" id="GO:0000785">
    <property type="term" value="C:chromatin"/>
    <property type="evidence" value="ECO:0007669"/>
    <property type="project" value="EnsemblPlants"/>
</dbReference>
<evidence type="ECO:0000256" key="8">
    <source>
        <dbReference type="SAM" id="MobiDB-lite"/>
    </source>
</evidence>
<feature type="domain" description="SET" evidence="9">
    <location>
        <begin position="320"/>
        <end position="437"/>
    </location>
</feature>
<dbReference type="GO" id="GO:0032259">
    <property type="term" value="P:methylation"/>
    <property type="evidence" value="ECO:0007669"/>
    <property type="project" value="UniProtKB-KW"/>
</dbReference>
<evidence type="ECO:0000313" key="12">
    <source>
        <dbReference type="EMBL" id="ONK69689.1"/>
    </source>
</evidence>
<evidence type="ECO:0008006" key="14">
    <source>
        <dbReference type="Google" id="ProtNLM"/>
    </source>
</evidence>
<dbReference type="PROSITE" id="PS50280">
    <property type="entry name" value="SET"/>
    <property type="match status" value="1"/>
</dbReference>
<protein>
    <recommendedName>
        <fullName evidence="14">Histone-lysine N-methyltransferase</fullName>
    </recommendedName>
</protein>
<keyword evidence="6" id="KW-0949">S-adenosyl-L-methionine</keyword>
<feature type="region of interest" description="Disordered" evidence="8">
    <location>
        <begin position="26"/>
        <end position="47"/>
    </location>
</feature>
<keyword evidence="7" id="KW-0539">Nucleus</keyword>
<dbReference type="InterPro" id="IPR050777">
    <property type="entry name" value="SET2_Histone-Lys_MeTrsfase"/>
</dbReference>
<evidence type="ECO:0000256" key="6">
    <source>
        <dbReference type="ARBA" id="ARBA00022691"/>
    </source>
</evidence>
<dbReference type="PROSITE" id="PS51578">
    <property type="entry name" value="SAM_MT43_SET2_2"/>
    <property type="match status" value="1"/>
</dbReference>
<evidence type="ECO:0000313" key="13">
    <source>
        <dbReference type="Proteomes" id="UP000243459"/>
    </source>
</evidence>
<evidence type="ECO:0000259" key="9">
    <source>
        <dbReference type="PROSITE" id="PS50280"/>
    </source>
</evidence>
<evidence type="ECO:0000256" key="1">
    <source>
        <dbReference type="ARBA" id="ARBA00004123"/>
    </source>
</evidence>
<keyword evidence="5" id="KW-0808">Transferase</keyword>
<dbReference type="InterPro" id="IPR025787">
    <property type="entry name" value="Hist-Lys_N-MeTrfase_SET2_plant"/>
</dbReference>
<evidence type="ECO:0000259" key="11">
    <source>
        <dbReference type="PROSITE" id="PS51215"/>
    </source>
</evidence>
<evidence type="ECO:0000256" key="3">
    <source>
        <dbReference type="ARBA" id="ARBA00022454"/>
    </source>
</evidence>